<feature type="compositionally biased region" description="Polar residues" evidence="2">
    <location>
        <begin position="983"/>
        <end position="1001"/>
    </location>
</feature>
<dbReference type="AlphaFoldDB" id="A0A0F7U3D1"/>
<organism evidence="4">
    <name type="scientific">Neospora caninum (strain Liverpool)</name>
    <dbReference type="NCBI Taxonomy" id="572307"/>
    <lineage>
        <taxon>Eukaryota</taxon>
        <taxon>Sar</taxon>
        <taxon>Alveolata</taxon>
        <taxon>Apicomplexa</taxon>
        <taxon>Conoidasida</taxon>
        <taxon>Coccidia</taxon>
        <taxon>Eucoccidiorida</taxon>
        <taxon>Eimeriorina</taxon>
        <taxon>Sarcocystidae</taxon>
        <taxon>Neospora</taxon>
    </lineage>
</organism>
<sequence length="1018" mass="108728">MVARLAVVGTALAAFTFFVKQDINSPRSPGWNPVTWCHSRYPCTASFVCLRISESFLYARGARVPHQDDDDKQDPRHHPLPGCQSHGRPGDDLPAPSSSSTTGSSDAGEGTTALPAVPPQGASSPTPESSHPSSRPTGPPGARKHKRGSEPTSSAPGGMGLARTVFVSGVGTVTYAQIAVEELRRQALALRGDWEDEVAYVRESVGHLIVNQPAPPAQSQIRKWATIARHNFRARSRAQLREAAKQESTADAIVAAMRAAGVDISSSGGDRSPPPGTREKASVTGGGTSTPGAASGSAIGAETTPSLEQYGIQKLRKQAQELKATWGNGDHYVDSQVAMRLARSVNTNPSDRLVNEWRYQARRTYRRRAPQRVARAAALEALAKEWEGRIASGAIVHGDPDEGTSSGTGAPQQAPGSERPTGRPAARRRGGPKKPPTDDIEAAVAAAVPAGISGLPAAELVGSLRGTVLGATVALPGLGEVPYIQLAIEKFRHDARALRSKWMNNEDYVRCRIADHMLHEKKRSPAPKDVHKWINAARRCYSDIGKMRAQEGADLLSVAENLEQRARAEGIMPRSSEEPSTHEAESPGHRPPPPTPGTSGGSPHEPPPARPGVTFAHLAIASLRRDAQQIREAWGRGEEFFVAQRVAERMVRQSDPSPAPATLQQWVYRLRSFYRERSAEQEKRVRQLEAHAFALEQELHSLISPASSQEPEPAADPESTADQSSQPTPGKRKAKRKHMTQSSADSHGEGTSSAYVVSKPSSLWITPVDSVPLSVSRQRARRGADVSRRETEPSTQQFQPIRSGSQEADAPFSAKKSPDALPTVGHFSARPELAPTTTAQPPAAAPTPRPTESEGSWGAPAPPLYKKLRLLQYVAAQSAARPPSPPPYAPPVRHRSPTSTQTPGPPLASGPHLPPSLPAAHDPTSTPISALLPPWALPFKKRQARPGQAHATVIQWAAASTSHSGHGPFSSGPLATSYPAPSPHSQLPQSAEHQEPPSASASVPGDNLPIHSHPPDPR</sequence>
<feature type="compositionally biased region" description="Basic and acidic residues" evidence="2">
    <location>
        <begin position="575"/>
        <end position="588"/>
    </location>
</feature>
<evidence type="ECO:0000256" key="1">
    <source>
        <dbReference type="SAM" id="Coils"/>
    </source>
</evidence>
<feature type="region of interest" description="Disordered" evidence="2">
    <location>
        <begin position="705"/>
        <end position="754"/>
    </location>
</feature>
<dbReference type="EMBL" id="LN714474">
    <property type="protein sequence ID" value="CEL64299.1"/>
    <property type="molecule type" value="Genomic_DNA"/>
</dbReference>
<feature type="compositionally biased region" description="Basic residues" evidence="2">
    <location>
        <begin position="730"/>
        <end position="739"/>
    </location>
</feature>
<feature type="compositionally biased region" description="Polar residues" evidence="2">
    <location>
        <begin position="793"/>
        <end position="806"/>
    </location>
</feature>
<keyword evidence="1" id="KW-0175">Coiled coil</keyword>
<feature type="region of interest" description="Disordered" evidence="2">
    <location>
        <begin position="958"/>
        <end position="1018"/>
    </location>
</feature>
<feature type="coiled-coil region" evidence="1">
    <location>
        <begin position="671"/>
        <end position="698"/>
    </location>
</feature>
<feature type="compositionally biased region" description="Pro residues" evidence="2">
    <location>
        <begin position="903"/>
        <end position="917"/>
    </location>
</feature>
<feature type="region of interest" description="Disordered" evidence="2">
    <location>
        <begin position="394"/>
        <end position="438"/>
    </location>
</feature>
<feature type="signal peptide" evidence="3">
    <location>
        <begin position="1"/>
        <end position="21"/>
    </location>
</feature>
<feature type="region of interest" description="Disordered" evidence="2">
    <location>
        <begin position="64"/>
        <end position="160"/>
    </location>
</feature>
<feature type="region of interest" description="Disordered" evidence="2">
    <location>
        <begin position="876"/>
        <end position="931"/>
    </location>
</feature>
<reference evidence="4" key="1">
    <citation type="journal article" date="2015" name="PLoS ONE">
        <title>Comprehensive Evaluation of Toxoplasma gondii VEG and Neospora caninum LIV Genomes with Tachyzoite Stage Transcriptome and Proteome Defines Novel Transcript Features.</title>
        <authorList>
            <person name="Ramaprasad A."/>
            <person name="Mourier T."/>
            <person name="Naeem R."/>
            <person name="Malas T.B."/>
            <person name="Moussa E."/>
            <person name="Panigrahi A."/>
            <person name="Vermont S.J."/>
            <person name="Otto T.D."/>
            <person name="Wastling J."/>
            <person name="Pain A."/>
        </authorList>
    </citation>
    <scope>NUCLEOTIDE SEQUENCE</scope>
    <source>
        <strain evidence="4">Liverpool</strain>
    </source>
</reference>
<feature type="compositionally biased region" description="Polar residues" evidence="2">
    <location>
        <begin position="740"/>
        <end position="754"/>
    </location>
</feature>
<accession>A0A0F7U3D1</accession>
<proteinExistence type="predicted"/>
<feature type="compositionally biased region" description="Low complexity" evidence="2">
    <location>
        <begin position="960"/>
        <end position="973"/>
    </location>
</feature>
<evidence type="ECO:0000313" key="4">
    <source>
        <dbReference type="EMBL" id="CEL64299.1"/>
    </source>
</evidence>
<keyword evidence="3" id="KW-0732">Signal</keyword>
<feature type="region of interest" description="Disordered" evidence="2">
    <location>
        <begin position="767"/>
        <end position="862"/>
    </location>
</feature>
<protein>
    <submittedName>
        <fullName evidence="4">KRUF family protein</fullName>
    </submittedName>
</protein>
<feature type="chain" id="PRO_5002522950" evidence="3">
    <location>
        <begin position="22"/>
        <end position="1018"/>
    </location>
</feature>
<evidence type="ECO:0000256" key="3">
    <source>
        <dbReference type="SAM" id="SignalP"/>
    </source>
</evidence>
<name>A0A0F7U3D1_NEOCL</name>
<feature type="compositionally biased region" description="Polar residues" evidence="2">
    <location>
        <begin position="403"/>
        <end position="415"/>
    </location>
</feature>
<feature type="region of interest" description="Disordered" evidence="2">
    <location>
        <begin position="569"/>
        <end position="612"/>
    </location>
</feature>
<feature type="compositionally biased region" description="Basic and acidic residues" evidence="2">
    <location>
        <begin position="65"/>
        <end position="77"/>
    </location>
</feature>
<feature type="compositionally biased region" description="Low complexity" evidence="2">
    <location>
        <begin position="95"/>
        <end position="113"/>
    </location>
</feature>
<feature type="region of interest" description="Disordered" evidence="2">
    <location>
        <begin position="263"/>
        <end position="301"/>
    </location>
</feature>
<feature type="compositionally biased region" description="Basic and acidic residues" evidence="2">
    <location>
        <begin position="782"/>
        <end position="792"/>
    </location>
</feature>
<gene>
    <name evidence="4" type="ORF">BN1204_002020</name>
</gene>
<feature type="compositionally biased region" description="Low complexity" evidence="2">
    <location>
        <begin position="290"/>
        <end position="301"/>
    </location>
</feature>
<evidence type="ECO:0000256" key="2">
    <source>
        <dbReference type="SAM" id="MobiDB-lite"/>
    </source>
</evidence>
<feature type="compositionally biased region" description="Low complexity" evidence="2">
    <location>
        <begin position="123"/>
        <end position="136"/>
    </location>
</feature>